<name>A0A843VFQ9_COLES</name>
<keyword evidence="2" id="KW-1185">Reference proteome</keyword>
<accession>A0A843VFQ9</accession>
<dbReference type="EMBL" id="NMUH01001547">
    <property type="protein sequence ID" value="MQL93317.1"/>
    <property type="molecule type" value="Genomic_DNA"/>
</dbReference>
<sequence length="71" mass="7994">MHGQRVKIYKALLEVLQLPVDSRLKAVDRRMLPRTQITGTMSFTCRQTILVCRQPAPTSQQVQSEVSAGLL</sequence>
<comment type="caution">
    <text evidence="1">The sequence shown here is derived from an EMBL/GenBank/DDBJ whole genome shotgun (WGS) entry which is preliminary data.</text>
</comment>
<reference evidence="1" key="1">
    <citation type="submission" date="2017-07" db="EMBL/GenBank/DDBJ databases">
        <title>Taro Niue Genome Assembly and Annotation.</title>
        <authorList>
            <person name="Atibalentja N."/>
            <person name="Keating K."/>
            <person name="Fields C.J."/>
        </authorList>
    </citation>
    <scope>NUCLEOTIDE SEQUENCE</scope>
    <source>
        <strain evidence="1">Niue_2</strain>
        <tissue evidence="1">Leaf</tissue>
    </source>
</reference>
<evidence type="ECO:0000313" key="2">
    <source>
        <dbReference type="Proteomes" id="UP000652761"/>
    </source>
</evidence>
<protein>
    <submittedName>
        <fullName evidence="1">Uncharacterized protein</fullName>
    </submittedName>
</protein>
<organism evidence="1 2">
    <name type="scientific">Colocasia esculenta</name>
    <name type="common">Wild taro</name>
    <name type="synonym">Arum esculentum</name>
    <dbReference type="NCBI Taxonomy" id="4460"/>
    <lineage>
        <taxon>Eukaryota</taxon>
        <taxon>Viridiplantae</taxon>
        <taxon>Streptophyta</taxon>
        <taxon>Embryophyta</taxon>
        <taxon>Tracheophyta</taxon>
        <taxon>Spermatophyta</taxon>
        <taxon>Magnoliopsida</taxon>
        <taxon>Liliopsida</taxon>
        <taxon>Araceae</taxon>
        <taxon>Aroideae</taxon>
        <taxon>Colocasieae</taxon>
        <taxon>Colocasia</taxon>
    </lineage>
</organism>
<proteinExistence type="predicted"/>
<evidence type="ECO:0000313" key="1">
    <source>
        <dbReference type="EMBL" id="MQL93317.1"/>
    </source>
</evidence>
<dbReference type="AlphaFoldDB" id="A0A843VFQ9"/>
<gene>
    <name evidence="1" type="ORF">Taro_025960</name>
</gene>
<dbReference type="Proteomes" id="UP000652761">
    <property type="component" value="Unassembled WGS sequence"/>
</dbReference>